<evidence type="ECO:0000259" key="2">
    <source>
        <dbReference type="SMART" id="SM00343"/>
    </source>
</evidence>
<dbReference type="EMBL" id="LVLJ01004059">
    <property type="protein sequence ID" value="OAE18466.1"/>
    <property type="molecule type" value="Genomic_DNA"/>
</dbReference>
<dbReference type="GO" id="GO:0008270">
    <property type="term" value="F:zinc ion binding"/>
    <property type="evidence" value="ECO:0007669"/>
    <property type="project" value="InterPro"/>
</dbReference>
<dbReference type="InterPro" id="IPR054722">
    <property type="entry name" value="PolX-like_BBD"/>
</dbReference>
<proteinExistence type="predicted"/>
<gene>
    <name evidence="3" type="ORF">AXG93_2482s1140</name>
</gene>
<dbReference type="Pfam" id="PF14223">
    <property type="entry name" value="Retrotran_gag_2"/>
    <property type="match status" value="1"/>
</dbReference>
<dbReference type="SUPFAM" id="SSF53098">
    <property type="entry name" value="Ribonuclease H-like"/>
    <property type="match status" value="1"/>
</dbReference>
<dbReference type="InterPro" id="IPR001878">
    <property type="entry name" value="Znf_CCHC"/>
</dbReference>
<dbReference type="InterPro" id="IPR012337">
    <property type="entry name" value="RNaseH-like_sf"/>
</dbReference>
<dbReference type="AlphaFoldDB" id="A0A176VF89"/>
<dbReference type="Gene3D" id="4.10.60.10">
    <property type="entry name" value="Zinc finger, CCHC-type"/>
    <property type="match status" value="1"/>
</dbReference>
<dbReference type="SMART" id="SM00343">
    <property type="entry name" value="ZnF_C2HC"/>
    <property type="match status" value="1"/>
</dbReference>
<feature type="domain" description="CCHC-type" evidence="2">
    <location>
        <begin position="236"/>
        <end position="252"/>
    </location>
</feature>
<dbReference type="Pfam" id="PF22936">
    <property type="entry name" value="Pol_BBD"/>
    <property type="match status" value="1"/>
</dbReference>
<feature type="region of interest" description="Disordered" evidence="1">
    <location>
        <begin position="206"/>
        <end position="227"/>
    </location>
</feature>
<evidence type="ECO:0000313" key="3">
    <source>
        <dbReference type="EMBL" id="OAE18466.1"/>
    </source>
</evidence>
<sequence>MASRDALIGEASKLEGIPNYAVWSFKLLNILNREDIWRVVDPSAGTMAPIAQVDIDVLQVLKNRALTLIALSVKDNVIPYIANITEPDECWKVLKDLYASGSNSRKRLLRRKLSNLRMDEGAAIAEFLKQVKELVNEFACIKEIINDSEILEQILMALPESYEGLVSSVMYRPTLPTVVELTVILLQDDIRREIKGGKRSDQEALLTNSKKSFGGRRSSLATSDARHKHKKNTASECHYCGSKEHWMRNCPTLAADLKARKAKRLEKSTSINVVDNFDSTSEEEEFVESETDLSVNMLELNLAESSSNEWFIDSGASKHVTGQKSLLSDLDSNCRSKISTAGGHTLNVAGKESVEVSTPSGGIQIDNVLGKQSRSSKPRILPPRPGGLVRKVATRAQQPLELLHTDICGSLSSKSLSGSRQLTQTYTSHQNGVAERKNRTLPYKARCMAFASGISDHLWTEAVATANYVTNRTSTKANNGVTSFERLIGKSLLPLESSSSNNTSQISNFPAAPESSFERSSTGVPTSDHSDPSSMLSLQGTSIVASTSSPADCSAPVLSPPRSPLKAPIFGYAPSNSPIRDIMVDIPLQPDTSSKAQLPLYVYRRREPPPSSSSIDVPSSDPFVVTTRSGRASRPPARLSDFHLNILESPELICLPAYVEAALLHPGWKTAMEAELEYIYKNDAWSLVPLPPD</sequence>
<organism evidence="3 4">
    <name type="scientific">Marchantia polymorpha subsp. ruderalis</name>
    <dbReference type="NCBI Taxonomy" id="1480154"/>
    <lineage>
        <taxon>Eukaryota</taxon>
        <taxon>Viridiplantae</taxon>
        <taxon>Streptophyta</taxon>
        <taxon>Embryophyta</taxon>
        <taxon>Marchantiophyta</taxon>
        <taxon>Marchantiopsida</taxon>
        <taxon>Marchantiidae</taxon>
        <taxon>Marchantiales</taxon>
        <taxon>Marchantiaceae</taxon>
        <taxon>Marchantia</taxon>
    </lineage>
</organism>
<dbReference type="GO" id="GO:0003676">
    <property type="term" value="F:nucleic acid binding"/>
    <property type="evidence" value="ECO:0007669"/>
    <property type="project" value="InterPro"/>
</dbReference>
<feature type="compositionally biased region" description="Low complexity" evidence="1">
    <location>
        <begin position="497"/>
        <end position="508"/>
    </location>
</feature>
<dbReference type="PANTHER" id="PTHR47481">
    <property type="match status" value="1"/>
</dbReference>
<feature type="region of interest" description="Disordered" evidence="1">
    <location>
        <begin position="608"/>
        <end position="630"/>
    </location>
</feature>
<evidence type="ECO:0000313" key="4">
    <source>
        <dbReference type="Proteomes" id="UP000077202"/>
    </source>
</evidence>
<dbReference type="SUPFAM" id="SSF57756">
    <property type="entry name" value="Retrovirus zinc finger-like domains"/>
    <property type="match status" value="1"/>
</dbReference>
<reference evidence="3" key="1">
    <citation type="submission" date="2016-03" db="EMBL/GenBank/DDBJ databases">
        <title>Mechanisms controlling the formation of the plant cell surface in tip-growing cells are functionally conserved among land plants.</title>
        <authorList>
            <person name="Honkanen S."/>
            <person name="Jones V.A."/>
            <person name="Morieri G."/>
            <person name="Champion C."/>
            <person name="Hetherington A.J."/>
            <person name="Kelly S."/>
            <person name="Saint-Marcoux D."/>
            <person name="Proust H."/>
            <person name="Prescott H."/>
            <person name="Dolan L."/>
        </authorList>
    </citation>
    <scope>NUCLEOTIDE SEQUENCE [LARGE SCALE GENOMIC DNA]</scope>
    <source>
        <tissue evidence="3">Whole gametophyte</tissue>
    </source>
</reference>
<dbReference type="Proteomes" id="UP000077202">
    <property type="component" value="Unassembled WGS sequence"/>
</dbReference>
<name>A0A176VF89_MARPO</name>
<dbReference type="PANTHER" id="PTHR47481:SF14">
    <property type="entry name" value="RETROTRANSPOSON COPIA-LIKE N-TERMINAL DOMAIN-CONTAINING PROTEIN"/>
    <property type="match status" value="1"/>
</dbReference>
<comment type="caution">
    <text evidence="3">The sequence shown here is derived from an EMBL/GenBank/DDBJ whole genome shotgun (WGS) entry which is preliminary data.</text>
</comment>
<protein>
    <recommendedName>
        <fullName evidence="2">CCHC-type domain-containing protein</fullName>
    </recommendedName>
</protein>
<dbReference type="InterPro" id="IPR036397">
    <property type="entry name" value="RNaseH_sf"/>
</dbReference>
<dbReference type="InterPro" id="IPR036875">
    <property type="entry name" value="Znf_CCHC_sf"/>
</dbReference>
<dbReference type="Gene3D" id="3.30.420.10">
    <property type="entry name" value="Ribonuclease H-like superfamily/Ribonuclease H"/>
    <property type="match status" value="1"/>
</dbReference>
<evidence type="ECO:0000256" key="1">
    <source>
        <dbReference type="SAM" id="MobiDB-lite"/>
    </source>
</evidence>
<feature type="region of interest" description="Disordered" evidence="1">
    <location>
        <begin position="497"/>
        <end position="536"/>
    </location>
</feature>
<feature type="compositionally biased region" description="Polar residues" evidence="1">
    <location>
        <begin position="518"/>
        <end position="536"/>
    </location>
</feature>
<feature type="compositionally biased region" description="Low complexity" evidence="1">
    <location>
        <begin position="612"/>
        <end position="622"/>
    </location>
</feature>
<accession>A0A176VF89</accession>
<keyword evidence="4" id="KW-1185">Reference proteome</keyword>